<protein>
    <submittedName>
        <fullName evidence="1">(salmon louse) hypothetical protein</fullName>
    </submittedName>
</protein>
<dbReference type="Proteomes" id="UP000675881">
    <property type="component" value="Chromosome 4"/>
</dbReference>
<proteinExistence type="predicted"/>
<dbReference type="EMBL" id="HG994583">
    <property type="protein sequence ID" value="CAF2932332.1"/>
    <property type="molecule type" value="Genomic_DNA"/>
</dbReference>
<evidence type="ECO:0000313" key="1">
    <source>
        <dbReference type="EMBL" id="CAF2932332.1"/>
    </source>
</evidence>
<dbReference type="AlphaFoldDB" id="A0A7R8CUD0"/>
<accession>A0A7R8CUD0</accession>
<sequence>MGEKKLTFSGISEKLVKKEELESFWLSMEQLRIWSWSELKELEKSEAMRCTIVDRHHTQFCEVITRRSTKKVGSVDMEFFWQRLDIDTTNVGFQYGELLIVRQNMGCIRRSEKYLVQWDHQEKPFVIMEEHLDRKSLHQPSIDGPQVLSSDAPIDHQEME</sequence>
<evidence type="ECO:0000313" key="2">
    <source>
        <dbReference type="Proteomes" id="UP000675881"/>
    </source>
</evidence>
<keyword evidence="2" id="KW-1185">Reference proteome</keyword>
<organism evidence="1 2">
    <name type="scientific">Lepeophtheirus salmonis</name>
    <name type="common">Salmon louse</name>
    <name type="synonym">Caligus salmonis</name>
    <dbReference type="NCBI Taxonomy" id="72036"/>
    <lineage>
        <taxon>Eukaryota</taxon>
        <taxon>Metazoa</taxon>
        <taxon>Ecdysozoa</taxon>
        <taxon>Arthropoda</taxon>
        <taxon>Crustacea</taxon>
        <taxon>Multicrustacea</taxon>
        <taxon>Hexanauplia</taxon>
        <taxon>Copepoda</taxon>
        <taxon>Siphonostomatoida</taxon>
        <taxon>Caligidae</taxon>
        <taxon>Lepeophtheirus</taxon>
    </lineage>
</organism>
<name>A0A7R8CUD0_LEPSM</name>
<reference evidence="1" key="1">
    <citation type="submission" date="2021-02" db="EMBL/GenBank/DDBJ databases">
        <authorList>
            <person name="Bekaert M."/>
        </authorList>
    </citation>
    <scope>NUCLEOTIDE SEQUENCE</scope>
    <source>
        <strain evidence="1">IoA-00</strain>
    </source>
</reference>
<gene>
    <name evidence="1" type="ORF">LSAA_8320</name>
</gene>